<dbReference type="SUPFAM" id="SSF46934">
    <property type="entry name" value="UBA-like"/>
    <property type="match status" value="1"/>
</dbReference>
<dbReference type="PROSITE" id="PS51140">
    <property type="entry name" value="CUE"/>
    <property type="match status" value="1"/>
</dbReference>
<comment type="caution">
    <text evidence="3">The sequence shown here is derived from an EMBL/GenBank/DDBJ whole genome shotgun (WGS) entry which is preliminary data.</text>
</comment>
<evidence type="ECO:0000313" key="3">
    <source>
        <dbReference type="EMBL" id="KAK1272110.1"/>
    </source>
</evidence>
<accession>A0AAV9B6V3</accession>
<dbReference type="EMBL" id="JAUJYN010000005">
    <property type="protein sequence ID" value="KAK1272110.1"/>
    <property type="molecule type" value="Genomic_DNA"/>
</dbReference>
<reference evidence="3" key="1">
    <citation type="journal article" date="2023" name="Nat. Commun.">
        <title>Diploid and tetraploid genomes of Acorus and the evolution of monocots.</title>
        <authorList>
            <person name="Ma L."/>
            <person name="Liu K.W."/>
            <person name="Li Z."/>
            <person name="Hsiao Y.Y."/>
            <person name="Qi Y."/>
            <person name="Fu T."/>
            <person name="Tang G.D."/>
            <person name="Zhang D."/>
            <person name="Sun W.H."/>
            <person name="Liu D.K."/>
            <person name="Li Y."/>
            <person name="Chen G.Z."/>
            <person name="Liu X.D."/>
            <person name="Liao X.Y."/>
            <person name="Jiang Y.T."/>
            <person name="Yu X."/>
            <person name="Hao Y."/>
            <person name="Huang J."/>
            <person name="Zhao X.W."/>
            <person name="Ke S."/>
            <person name="Chen Y.Y."/>
            <person name="Wu W.L."/>
            <person name="Hsu J.L."/>
            <person name="Lin Y.F."/>
            <person name="Huang M.D."/>
            <person name="Li C.Y."/>
            <person name="Huang L."/>
            <person name="Wang Z.W."/>
            <person name="Zhao X."/>
            <person name="Zhong W.Y."/>
            <person name="Peng D.H."/>
            <person name="Ahmad S."/>
            <person name="Lan S."/>
            <person name="Zhang J.S."/>
            <person name="Tsai W.C."/>
            <person name="Van de Peer Y."/>
            <person name="Liu Z.J."/>
        </authorList>
    </citation>
    <scope>NUCLEOTIDE SEQUENCE</scope>
    <source>
        <strain evidence="3">SCP</strain>
    </source>
</reference>
<name>A0AAV9B6V3_ACOGR</name>
<feature type="coiled-coil region" evidence="1">
    <location>
        <begin position="179"/>
        <end position="244"/>
    </location>
</feature>
<organism evidence="3 4">
    <name type="scientific">Acorus gramineus</name>
    <name type="common">Dwarf sweet flag</name>
    <dbReference type="NCBI Taxonomy" id="55184"/>
    <lineage>
        <taxon>Eukaryota</taxon>
        <taxon>Viridiplantae</taxon>
        <taxon>Streptophyta</taxon>
        <taxon>Embryophyta</taxon>
        <taxon>Tracheophyta</taxon>
        <taxon>Spermatophyta</taxon>
        <taxon>Magnoliopsida</taxon>
        <taxon>Liliopsida</taxon>
        <taxon>Acoraceae</taxon>
        <taxon>Acorus</taxon>
    </lineage>
</organism>
<gene>
    <name evidence="3" type="ORF">QJS04_geneDACA023482</name>
</gene>
<evidence type="ECO:0000313" key="4">
    <source>
        <dbReference type="Proteomes" id="UP001179952"/>
    </source>
</evidence>
<dbReference type="Gene3D" id="1.10.8.10">
    <property type="entry name" value="DNA helicase RuvA subunit, C-terminal domain"/>
    <property type="match status" value="1"/>
</dbReference>
<proteinExistence type="predicted"/>
<dbReference type="GO" id="GO:0043130">
    <property type="term" value="F:ubiquitin binding"/>
    <property type="evidence" value="ECO:0007669"/>
    <property type="project" value="InterPro"/>
</dbReference>
<evidence type="ECO:0000259" key="2">
    <source>
        <dbReference type="PROSITE" id="PS51140"/>
    </source>
</evidence>
<keyword evidence="1" id="KW-0175">Coiled coil</keyword>
<evidence type="ECO:0000256" key="1">
    <source>
        <dbReference type="SAM" id="Coils"/>
    </source>
</evidence>
<reference evidence="3" key="2">
    <citation type="submission" date="2023-06" db="EMBL/GenBank/DDBJ databases">
        <authorList>
            <person name="Ma L."/>
            <person name="Liu K.-W."/>
            <person name="Li Z."/>
            <person name="Hsiao Y.-Y."/>
            <person name="Qi Y."/>
            <person name="Fu T."/>
            <person name="Tang G."/>
            <person name="Zhang D."/>
            <person name="Sun W.-H."/>
            <person name="Liu D.-K."/>
            <person name="Li Y."/>
            <person name="Chen G.-Z."/>
            <person name="Liu X.-D."/>
            <person name="Liao X.-Y."/>
            <person name="Jiang Y.-T."/>
            <person name="Yu X."/>
            <person name="Hao Y."/>
            <person name="Huang J."/>
            <person name="Zhao X.-W."/>
            <person name="Ke S."/>
            <person name="Chen Y.-Y."/>
            <person name="Wu W.-L."/>
            <person name="Hsu J.-L."/>
            <person name="Lin Y.-F."/>
            <person name="Huang M.-D."/>
            <person name="Li C.-Y."/>
            <person name="Huang L."/>
            <person name="Wang Z.-W."/>
            <person name="Zhao X."/>
            <person name="Zhong W.-Y."/>
            <person name="Peng D.-H."/>
            <person name="Ahmad S."/>
            <person name="Lan S."/>
            <person name="Zhang J.-S."/>
            <person name="Tsai W.-C."/>
            <person name="Van De Peer Y."/>
            <person name="Liu Z.-J."/>
        </authorList>
    </citation>
    <scope>NUCLEOTIDE SEQUENCE</scope>
    <source>
        <strain evidence="3">SCP</strain>
        <tissue evidence="3">Leaves</tissue>
    </source>
</reference>
<dbReference type="Pfam" id="PF02845">
    <property type="entry name" value="CUE"/>
    <property type="match status" value="1"/>
</dbReference>
<dbReference type="InterPro" id="IPR003892">
    <property type="entry name" value="CUE"/>
</dbReference>
<feature type="domain" description="CUE" evidence="2">
    <location>
        <begin position="45"/>
        <end position="90"/>
    </location>
</feature>
<dbReference type="PANTHER" id="PTHR31245">
    <property type="entry name" value="UBIQUITIN SYSTEM COMPONENT CUE PROTEIN"/>
    <property type="match status" value="1"/>
</dbReference>
<dbReference type="AlphaFoldDB" id="A0AAV9B6V3"/>
<keyword evidence="4" id="KW-1185">Reference proteome</keyword>
<dbReference type="InterPro" id="IPR009060">
    <property type="entry name" value="UBA-like_sf"/>
</dbReference>
<sequence length="270" mass="30290">MSAGVCGKRLGFEEIFGSSATTPATKRSRCSQFGSPIRSLDISFGPDDKLQVLLKMFPNMDPEVVETVLNTHGHRIDDAIKSLQVLCLNDASETSESLGHESMFTANEQFVEGGEPSLSSEKVGGSQSNISEESVVPQNCSWVDFLVQEMQKATGLDDARVRVMRFLESFEKSVVAHSTASMELEMTALKEQLQSLLKDNHILKKAVAIQHERSMEQEEKRKEVEQLKHIISQYQEQVRTLEVNNYTLRLHLQRAQEPSSIPGHFHPDVF</sequence>
<dbReference type="PANTHER" id="PTHR31245:SF16">
    <property type="entry name" value="UDP-GLUCOSE 6-DEHYDROGENASE"/>
    <property type="match status" value="1"/>
</dbReference>
<dbReference type="Proteomes" id="UP001179952">
    <property type="component" value="Unassembled WGS sequence"/>
</dbReference>
<dbReference type="CDD" id="cd14279">
    <property type="entry name" value="CUE"/>
    <property type="match status" value="1"/>
</dbReference>
<protein>
    <recommendedName>
        <fullName evidence="2">CUE domain-containing protein</fullName>
    </recommendedName>
</protein>